<keyword evidence="1" id="KW-1133">Transmembrane helix</keyword>
<sequence length="34" mass="4165">MIKRNRNLCKKILLYITNIDILMKIKLFYLLLLV</sequence>
<accession>A0A8S5M348</accession>
<keyword evidence="1" id="KW-0812">Transmembrane</keyword>
<proteinExistence type="predicted"/>
<name>A0A8S5M348_9CAUD</name>
<evidence type="ECO:0000256" key="1">
    <source>
        <dbReference type="SAM" id="Phobius"/>
    </source>
</evidence>
<feature type="transmembrane region" description="Helical" evidence="1">
    <location>
        <begin position="12"/>
        <end position="32"/>
    </location>
</feature>
<evidence type="ECO:0000313" key="2">
    <source>
        <dbReference type="EMBL" id="DAD76576.1"/>
    </source>
</evidence>
<organism evidence="2">
    <name type="scientific">Siphoviridae sp. ctOkv13</name>
    <dbReference type="NCBI Taxonomy" id="2826314"/>
    <lineage>
        <taxon>Viruses</taxon>
        <taxon>Duplodnaviria</taxon>
        <taxon>Heunggongvirae</taxon>
        <taxon>Uroviricota</taxon>
        <taxon>Caudoviricetes</taxon>
    </lineage>
</organism>
<protein>
    <submittedName>
        <fullName evidence="2">Uncharacterized protein</fullName>
    </submittedName>
</protein>
<keyword evidence="1" id="KW-0472">Membrane</keyword>
<reference evidence="2" key="1">
    <citation type="journal article" date="2021" name="Proc. Natl. Acad. Sci. U.S.A.">
        <title>A Catalog of Tens of Thousands of Viruses from Human Metagenomes Reveals Hidden Associations with Chronic Diseases.</title>
        <authorList>
            <person name="Tisza M.J."/>
            <person name="Buck C.B."/>
        </authorList>
    </citation>
    <scope>NUCLEOTIDE SEQUENCE</scope>
    <source>
        <strain evidence="2">CtOkv13</strain>
    </source>
</reference>
<dbReference type="EMBL" id="BK014805">
    <property type="protein sequence ID" value="DAD76576.1"/>
    <property type="molecule type" value="Genomic_DNA"/>
</dbReference>